<dbReference type="SUPFAM" id="SSF53098">
    <property type="entry name" value="Ribonuclease H-like"/>
    <property type="match status" value="1"/>
</dbReference>
<accession>A0A420EPL7</accession>
<evidence type="ECO:0000256" key="2">
    <source>
        <dbReference type="ARBA" id="ARBA00026073"/>
    </source>
</evidence>
<organism evidence="4 5">
    <name type="scientific">Altericroceibacterium spongiae</name>
    <dbReference type="NCBI Taxonomy" id="2320269"/>
    <lineage>
        <taxon>Bacteria</taxon>
        <taxon>Pseudomonadati</taxon>
        <taxon>Pseudomonadota</taxon>
        <taxon>Alphaproteobacteria</taxon>
        <taxon>Sphingomonadales</taxon>
        <taxon>Erythrobacteraceae</taxon>
        <taxon>Altericroceibacterium</taxon>
    </lineage>
</organism>
<keyword evidence="4" id="KW-0269">Exonuclease</keyword>
<comment type="function">
    <text evidence="1">DNA polymerase III is a complex, multichain enzyme responsible for most of the replicative synthesis in bacteria. The epsilon subunit contain the editing function and is a proofreading 3'-5' exonuclease.</text>
</comment>
<dbReference type="InterPro" id="IPR013520">
    <property type="entry name" value="Ribonucl_H"/>
</dbReference>
<dbReference type="GO" id="GO:0008408">
    <property type="term" value="F:3'-5' exonuclease activity"/>
    <property type="evidence" value="ECO:0007669"/>
    <property type="project" value="TreeGrafter"/>
</dbReference>
<dbReference type="GO" id="GO:0005829">
    <property type="term" value="C:cytosol"/>
    <property type="evidence" value="ECO:0007669"/>
    <property type="project" value="TreeGrafter"/>
</dbReference>
<dbReference type="SMART" id="SM00479">
    <property type="entry name" value="EXOIII"/>
    <property type="match status" value="1"/>
</dbReference>
<feature type="domain" description="Exonuclease" evidence="3">
    <location>
        <begin position="39"/>
        <end position="202"/>
    </location>
</feature>
<name>A0A420EPL7_9SPHN</name>
<dbReference type="PANTHER" id="PTHR30231:SF37">
    <property type="entry name" value="EXODEOXYRIBONUCLEASE 10"/>
    <property type="match status" value="1"/>
</dbReference>
<dbReference type="InterPro" id="IPR036397">
    <property type="entry name" value="RNaseH_sf"/>
</dbReference>
<evidence type="ECO:0000256" key="1">
    <source>
        <dbReference type="ARBA" id="ARBA00025483"/>
    </source>
</evidence>
<comment type="subunit">
    <text evidence="2">DNA polymerase III contains a core (composed of alpha, epsilon and theta chains) that associates with a tau subunit. This core dimerizes to form the POLIII' complex. PolIII' associates with the gamma complex (composed of gamma, delta, delta', psi and chi chains) and with the beta chain to form the complete DNA polymerase III complex.</text>
</comment>
<dbReference type="CDD" id="cd06127">
    <property type="entry name" value="DEDDh"/>
    <property type="match status" value="1"/>
</dbReference>
<comment type="caution">
    <text evidence="4">The sequence shown here is derived from an EMBL/GenBank/DDBJ whole genome shotgun (WGS) entry which is preliminary data.</text>
</comment>
<dbReference type="GO" id="GO:0003676">
    <property type="term" value="F:nucleic acid binding"/>
    <property type="evidence" value="ECO:0007669"/>
    <property type="project" value="InterPro"/>
</dbReference>
<dbReference type="FunFam" id="3.30.420.10:FF:000045">
    <property type="entry name" value="3'-5' exonuclease DinG"/>
    <property type="match status" value="1"/>
</dbReference>
<evidence type="ECO:0000313" key="5">
    <source>
        <dbReference type="Proteomes" id="UP000284395"/>
    </source>
</evidence>
<proteinExistence type="predicted"/>
<sequence length="298" mass="33706">MLEAAARQLEASGRYRVLRRLDLGACLTDRDGSQTRLGMFLDIESTGLDPLTCEPIEIAILPFEYQLDGAIVAIYPPFHQFNEPSNPIPPEITRITGISSELVAGHRIDPAAVASFIDDAAIVVAHNAAFDRPIAERISPAFIAKPWACTMSDVDWKVEGVEGRRLGELLSAFGLFFDAHRALDDCEAGMALLAQTAPRSGRRVLEMLLATARKPCWRIFALEAPYDARETLRQRGYRWNAIPEFGPRSWWIDLEMKRVEPELQYLENEIFQRPLNLPMREITAYDRYSIRMSTQPSR</sequence>
<dbReference type="GO" id="GO:0045004">
    <property type="term" value="P:DNA replication proofreading"/>
    <property type="evidence" value="ECO:0007669"/>
    <property type="project" value="TreeGrafter"/>
</dbReference>
<dbReference type="InterPro" id="IPR012337">
    <property type="entry name" value="RNaseH-like_sf"/>
</dbReference>
<keyword evidence="5" id="KW-1185">Reference proteome</keyword>
<protein>
    <submittedName>
        <fullName evidence="4">3'-5' exonuclease</fullName>
    </submittedName>
</protein>
<keyword evidence="4" id="KW-0540">Nuclease</keyword>
<evidence type="ECO:0000259" key="3">
    <source>
        <dbReference type="SMART" id="SM00479"/>
    </source>
</evidence>
<dbReference type="Gene3D" id="3.30.420.10">
    <property type="entry name" value="Ribonuclease H-like superfamily/Ribonuclease H"/>
    <property type="match status" value="1"/>
</dbReference>
<dbReference type="NCBIfam" id="NF006615">
    <property type="entry name" value="PRK09182.1"/>
    <property type="match status" value="1"/>
</dbReference>
<keyword evidence="4" id="KW-0378">Hydrolase</keyword>
<reference evidence="4 5" key="1">
    <citation type="submission" date="2018-09" db="EMBL/GenBank/DDBJ databases">
        <title>Altererythrobacter spongiae sp. nov., isolated from a marine sponge.</title>
        <authorList>
            <person name="Zhuang L."/>
            <person name="Luo L."/>
        </authorList>
    </citation>
    <scope>NUCLEOTIDE SEQUENCE [LARGE SCALE GENOMIC DNA]</scope>
    <source>
        <strain evidence="4 5">HN-Y73</strain>
    </source>
</reference>
<gene>
    <name evidence="4" type="ORF">D6851_05235</name>
</gene>
<dbReference type="OrthoDB" id="7427781at2"/>
<evidence type="ECO:0000313" key="4">
    <source>
        <dbReference type="EMBL" id="RKF22622.1"/>
    </source>
</evidence>
<dbReference type="AlphaFoldDB" id="A0A420EPL7"/>
<dbReference type="PANTHER" id="PTHR30231">
    <property type="entry name" value="DNA POLYMERASE III SUBUNIT EPSILON"/>
    <property type="match status" value="1"/>
</dbReference>
<dbReference type="EMBL" id="RAPF01000002">
    <property type="protein sequence ID" value="RKF22622.1"/>
    <property type="molecule type" value="Genomic_DNA"/>
</dbReference>
<dbReference type="Pfam" id="PF00929">
    <property type="entry name" value="RNase_T"/>
    <property type="match status" value="1"/>
</dbReference>
<dbReference type="Proteomes" id="UP000284395">
    <property type="component" value="Unassembled WGS sequence"/>
</dbReference>